<dbReference type="InterPro" id="IPR010300">
    <property type="entry name" value="CDO_1"/>
</dbReference>
<name>A0ABV7VJI7_9PROT</name>
<dbReference type="PANTHER" id="PTHR12918:SF1">
    <property type="entry name" value="CYSTEINE DIOXYGENASE TYPE 1"/>
    <property type="match status" value="1"/>
</dbReference>
<keyword evidence="4" id="KW-0560">Oxidoreductase</keyword>
<keyword evidence="7" id="KW-1185">Reference proteome</keyword>
<organism evidence="6 7">
    <name type="scientific">Ferrovibrio xuzhouensis</name>
    <dbReference type="NCBI Taxonomy" id="1576914"/>
    <lineage>
        <taxon>Bacteria</taxon>
        <taxon>Pseudomonadati</taxon>
        <taxon>Pseudomonadota</taxon>
        <taxon>Alphaproteobacteria</taxon>
        <taxon>Rhodospirillales</taxon>
        <taxon>Rhodospirillaceae</taxon>
        <taxon>Ferrovibrio</taxon>
    </lineage>
</organism>
<keyword evidence="2" id="KW-0479">Metal-binding</keyword>
<dbReference type="InterPro" id="IPR014710">
    <property type="entry name" value="RmlC-like_jellyroll"/>
</dbReference>
<comment type="caution">
    <text evidence="6">The sequence shown here is derived from an EMBL/GenBank/DDBJ whole genome shotgun (WGS) entry which is preliminary data.</text>
</comment>
<dbReference type="RefSeq" id="WP_379729159.1">
    <property type="nucleotide sequence ID" value="NZ_JBHRYJ010000005.1"/>
</dbReference>
<dbReference type="SUPFAM" id="SSF51182">
    <property type="entry name" value="RmlC-like cupins"/>
    <property type="match status" value="1"/>
</dbReference>
<comment type="similarity">
    <text evidence="1">Belongs to the cysteine dioxygenase family.</text>
</comment>
<keyword evidence="3 6" id="KW-0223">Dioxygenase</keyword>
<keyword evidence="5" id="KW-0408">Iron</keyword>
<protein>
    <submittedName>
        <fullName evidence="6">Cysteine dioxygenase</fullName>
    </submittedName>
</protein>
<dbReference type="GO" id="GO:0051213">
    <property type="term" value="F:dioxygenase activity"/>
    <property type="evidence" value="ECO:0007669"/>
    <property type="project" value="UniProtKB-KW"/>
</dbReference>
<dbReference type="EMBL" id="JBHRYJ010000005">
    <property type="protein sequence ID" value="MFC3677589.1"/>
    <property type="molecule type" value="Genomic_DNA"/>
</dbReference>
<sequence>MKKLVSTADWLPDDYARVSESSYRQYLLYCDPFERFSVVSFVWGPEQKTPIHNHAVWGVIGQLVGEEMAQSFAFDTDGSLAPVGDAHMAHPGDVSSVSPRIGDIHQVWNPSTISPAISIHAYGGNIGRITRKTFTPSIGTAKPFISSYSNDSLPNIWK</sequence>
<evidence type="ECO:0000256" key="2">
    <source>
        <dbReference type="ARBA" id="ARBA00022723"/>
    </source>
</evidence>
<dbReference type="InterPro" id="IPR011051">
    <property type="entry name" value="RmlC_Cupin_sf"/>
</dbReference>
<evidence type="ECO:0000256" key="5">
    <source>
        <dbReference type="ARBA" id="ARBA00023004"/>
    </source>
</evidence>
<proteinExistence type="inferred from homology"/>
<evidence type="ECO:0000313" key="6">
    <source>
        <dbReference type="EMBL" id="MFC3677589.1"/>
    </source>
</evidence>
<accession>A0ABV7VJI7</accession>
<evidence type="ECO:0000256" key="1">
    <source>
        <dbReference type="ARBA" id="ARBA00006622"/>
    </source>
</evidence>
<evidence type="ECO:0000256" key="4">
    <source>
        <dbReference type="ARBA" id="ARBA00023002"/>
    </source>
</evidence>
<dbReference type="Gene3D" id="2.60.120.10">
    <property type="entry name" value="Jelly Rolls"/>
    <property type="match status" value="1"/>
</dbReference>
<evidence type="ECO:0000256" key="3">
    <source>
        <dbReference type="ARBA" id="ARBA00022964"/>
    </source>
</evidence>
<dbReference type="CDD" id="cd10548">
    <property type="entry name" value="cupin_CDO"/>
    <property type="match status" value="1"/>
</dbReference>
<gene>
    <name evidence="6" type="ORF">ACFOOQ_18690</name>
</gene>
<dbReference type="Proteomes" id="UP001595711">
    <property type="component" value="Unassembled WGS sequence"/>
</dbReference>
<evidence type="ECO:0000313" key="7">
    <source>
        <dbReference type="Proteomes" id="UP001595711"/>
    </source>
</evidence>
<reference evidence="7" key="1">
    <citation type="journal article" date="2019" name="Int. J. Syst. Evol. Microbiol.">
        <title>The Global Catalogue of Microorganisms (GCM) 10K type strain sequencing project: providing services to taxonomists for standard genome sequencing and annotation.</title>
        <authorList>
            <consortium name="The Broad Institute Genomics Platform"/>
            <consortium name="The Broad Institute Genome Sequencing Center for Infectious Disease"/>
            <person name="Wu L."/>
            <person name="Ma J."/>
        </authorList>
    </citation>
    <scope>NUCLEOTIDE SEQUENCE [LARGE SCALE GENOMIC DNA]</scope>
    <source>
        <strain evidence="7">KCTC 42182</strain>
    </source>
</reference>
<dbReference type="PANTHER" id="PTHR12918">
    <property type="entry name" value="CYSTEINE DIOXYGENASE"/>
    <property type="match status" value="1"/>
</dbReference>